<keyword evidence="2" id="KW-0645">Protease</keyword>
<dbReference type="GO" id="GO:0051603">
    <property type="term" value="P:proteolysis involved in protein catabolic process"/>
    <property type="evidence" value="ECO:0007669"/>
    <property type="project" value="TreeGrafter"/>
</dbReference>
<keyword evidence="6" id="KW-0482">Metalloprotease</keyword>
<dbReference type="InterPro" id="IPR051156">
    <property type="entry name" value="Mito/Outer_Membr_Metalloprot"/>
</dbReference>
<sequence>MEPGEQAKDVNKNSYTNFFVLFSTSTSAGFLDGVKNFGGTVADTGKNVFNKTKSVVGVGDVVDTLEYPFIQSLEIDAQEHNITQQENYSYVDALKQDVLMSRRAGESIEPLENVNIYLNKIAAKLLISWKGYEVNTSIYVVSAEGYTAVARSNGGIFIPIETLNLIESEDELAALIAHEISHVILKHHVVDNLDITLDKTMQYAQIGLALKGGFNQDNISKDLLNFQIANFLITDAFFPKWNRGQENEADLLGTDLLLNAGYSLNGMMSVLKKLAAYENEKEEIIFANYAKSEGEGMNASFSLDIGGLVEQSANKLQDSLAKRHQDTDKRLNRLNNYVKKFYRDRQRPDISTERYIMMVKKDKQFIEHIEGFQASKTARNQMTKVGTNFTEIESNAIKGVSGNNSSDSFARLAMFELRKAQGDIPTALKNLDIAMESGSASYHIYYQKYITYLQAGDFDAAINQLNLIDNEFGKEDIRLPNRIDVVRKSGNPVELMVAECLTKGNMDLFQMCQQAANGQYSPIGI</sequence>
<dbReference type="PANTHER" id="PTHR22726:SF1">
    <property type="entry name" value="METALLOENDOPEPTIDASE OMA1, MITOCHONDRIAL"/>
    <property type="match status" value="1"/>
</dbReference>
<keyword evidence="9" id="KW-1185">Reference proteome</keyword>
<dbReference type="GO" id="GO:0004222">
    <property type="term" value="F:metalloendopeptidase activity"/>
    <property type="evidence" value="ECO:0007669"/>
    <property type="project" value="InterPro"/>
</dbReference>
<evidence type="ECO:0000256" key="1">
    <source>
        <dbReference type="ARBA" id="ARBA00001947"/>
    </source>
</evidence>
<evidence type="ECO:0000256" key="5">
    <source>
        <dbReference type="ARBA" id="ARBA00022833"/>
    </source>
</evidence>
<dbReference type="GO" id="GO:0046872">
    <property type="term" value="F:metal ion binding"/>
    <property type="evidence" value="ECO:0007669"/>
    <property type="project" value="UniProtKB-KW"/>
</dbReference>
<proteinExistence type="predicted"/>
<keyword evidence="3" id="KW-0479">Metal-binding</keyword>
<dbReference type="CDD" id="cd07324">
    <property type="entry name" value="M48C_Oma1-like"/>
    <property type="match status" value="1"/>
</dbReference>
<evidence type="ECO:0000256" key="4">
    <source>
        <dbReference type="ARBA" id="ARBA00022801"/>
    </source>
</evidence>
<dbReference type="STRING" id="754476.Q7A_1790"/>
<dbReference type="Gene3D" id="3.30.2010.10">
    <property type="entry name" value="Metalloproteases ('zincins'), catalytic domain"/>
    <property type="match status" value="1"/>
</dbReference>
<accession>I1XJN9</accession>
<reference evidence="8 9" key="2">
    <citation type="journal article" date="2013" name="Int. J. Syst. Evol. Microbiol.">
        <title>Methylophaga nitratireducenticrescens sp. nov. and Methylophaga frappieri sp. nov., isolated from the biofilm of the methanol-fed denitrification system treating the seawater at the Montreal Biodome.</title>
        <authorList>
            <person name="Villeneuve C."/>
            <person name="Martineau C."/>
            <person name="Mauffrey F."/>
            <person name="Villemur R."/>
        </authorList>
    </citation>
    <scope>NUCLEOTIDE SEQUENCE [LARGE SCALE GENOMIC DNA]</scope>
    <source>
        <strain evidence="8 9">JAM1</strain>
    </source>
</reference>
<evidence type="ECO:0000256" key="2">
    <source>
        <dbReference type="ARBA" id="ARBA00022670"/>
    </source>
</evidence>
<dbReference type="GO" id="GO:0016020">
    <property type="term" value="C:membrane"/>
    <property type="evidence" value="ECO:0007669"/>
    <property type="project" value="TreeGrafter"/>
</dbReference>
<keyword evidence="4" id="KW-0378">Hydrolase</keyword>
<feature type="domain" description="Peptidase M48" evidence="7">
    <location>
        <begin position="139"/>
        <end position="336"/>
    </location>
</feature>
<comment type="cofactor">
    <cofactor evidence="1">
        <name>Zn(2+)</name>
        <dbReference type="ChEBI" id="CHEBI:29105"/>
    </cofactor>
</comment>
<evidence type="ECO:0000313" key="8">
    <source>
        <dbReference type="EMBL" id="AFI84608.1"/>
    </source>
</evidence>
<keyword evidence="5" id="KW-0862">Zinc</keyword>
<dbReference type="InterPro" id="IPR001915">
    <property type="entry name" value="Peptidase_M48"/>
</dbReference>
<dbReference type="KEGG" id="mej:Q7A_1790"/>
<gene>
    <name evidence="8" type="ordered locus">Q7A_1790</name>
</gene>
<dbReference type="EMBL" id="CP003390">
    <property type="protein sequence ID" value="AFI84608.1"/>
    <property type="molecule type" value="Genomic_DNA"/>
</dbReference>
<dbReference type="AlphaFoldDB" id="I1XJN9"/>
<organism evidence="8 9">
    <name type="scientific">Methylophaga nitratireducenticrescens</name>
    <dbReference type="NCBI Taxonomy" id="754476"/>
    <lineage>
        <taxon>Bacteria</taxon>
        <taxon>Pseudomonadati</taxon>
        <taxon>Pseudomonadota</taxon>
        <taxon>Gammaproteobacteria</taxon>
        <taxon>Thiotrichales</taxon>
        <taxon>Piscirickettsiaceae</taxon>
        <taxon>Methylophaga</taxon>
    </lineage>
</organism>
<dbReference type="Pfam" id="PF01435">
    <property type="entry name" value="Peptidase_M48"/>
    <property type="match status" value="1"/>
</dbReference>
<reference evidence="8 9" key="1">
    <citation type="journal article" date="2012" name="J. Bacteriol.">
        <title>Complete genome sequences of Methylophaga sp. strain JAM1 and Methylophaga sp. strain JAM7.</title>
        <authorList>
            <person name="Villeneuve C."/>
            <person name="Martineau C."/>
            <person name="Mauffrey F."/>
            <person name="Villemur R."/>
        </authorList>
    </citation>
    <scope>NUCLEOTIDE SEQUENCE [LARGE SCALE GENOMIC DNA]</scope>
    <source>
        <strain evidence="8 9">JAM1</strain>
    </source>
</reference>
<dbReference type="eggNOG" id="COG0501">
    <property type="taxonomic scope" value="Bacteria"/>
</dbReference>
<protein>
    <submittedName>
        <fullName evidence="8">Peptidase</fullName>
    </submittedName>
</protein>
<evidence type="ECO:0000256" key="6">
    <source>
        <dbReference type="ARBA" id="ARBA00023049"/>
    </source>
</evidence>
<dbReference type="HOGENOM" id="CLU_520602_0_0_6"/>
<dbReference type="PANTHER" id="PTHR22726">
    <property type="entry name" value="METALLOENDOPEPTIDASE OMA1"/>
    <property type="match status" value="1"/>
</dbReference>
<evidence type="ECO:0000313" key="9">
    <source>
        <dbReference type="Proteomes" id="UP000009144"/>
    </source>
</evidence>
<name>I1XJN9_METNJ</name>
<evidence type="ECO:0000259" key="7">
    <source>
        <dbReference type="Pfam" id="PF01435"/>
    </source>
</evidence>
<dbReference type="Proteomes" id="UP000009144">
    <property type="component" value="Chromosome"/>
</dbReference>
<evidence type="ECO:0000256" key="3">
    <source>
        <dbReference type="ARBA" id="ARBA00022723"/>
    </source>
</evidence>
<dbReference type="PATRIC" id="fig|754476.3.peg.1769"/>